<dbReference type="STRING" id="28234.SAMN04488588_1828"/>
<proteinExistence type="predicted"/>
<dbReference type="CDD" id="cd03794">
    <property type="entry name" value="GT4_WbuB-like"/>
    <property type="match status" value="1"/>
</dbReference>
<evidence type="ECO:0000259" key="3">
    <source>
        <dbReference type="Pfam" id="PF13439"/>
    </source>
</evidence>
<organism evidence="4 5">
    <name type="scientific">Geotoga petraea</name>
    <dbReference type="NCBI Taxonomy" id="28234"/>
    <lineage>
        <taxon>Bacteria</taxon>
        <taxon>Thermotogati</taxon>
        <taxon>Thermotogota</taxon>
        <taxon>Thermotogae</taxon>
        <taxon>Petrotogales</taxon>
        <taxon>Petrotogaceae</taxon>
        <taxon>Geotoga</taxon>
    </lineage>
</organism>
<dbReference type="InterPro" id="IPR028098">
    <property type="entry name" value="Glyco_trans_4-like_N"/>
</dbReference>
<reference evidence="4 5" key="1">
    <citation type="submission" date="2016-10" db="EMBL/GenBank/DDBJ databases">
        <authorList>
            <person name="de Groot N.N."/>
        </authorList>
    </citation>
    <scope>NUCLEOTIDE SEQUENCE [LARGE SCALE GENOMIC DNA]</scope>
    <source>
        <strain evidence="4 5">WG14</strain>
    </source>
</reference>
<dbReference type="AlphaFoldDB" id="A0A1G6PJ43"/>
<dbReference type="PANTHER" id="PTHR46401">
    <property type="entry name" value="GLYCOSYLTRANSFERASE WBBK-RELATED"/>
    <property type="match status" value="1"/>
</dbReference>
<dbReference type="Pfam" id="PF13439">
    <property type="entry name" value="Glyco_transf_4"/>
    <property type="match status" value="1"/>
</dbReference>
<dbReference type="GO" id="GO:0009103">
    <property type="term" value="P:lipopolysaccharide biosynthetic process"/>
    <property type="evidence" value="ECO:0007669"/>
    <property type="project" value="TreeGrafter"/>
</dbReference>
<evidence type="ECO:0000313" key="5">
    <source>
        <dbReference type="Proteomes" id="UP000199322"/>
    </source>
</evidence>
<dbReference type="EMBL" id="FMYV01000008">
    <property type="protein sequence ID" value="SDC80173.1"/>
    <property type="molecule type" value="Genomic_DNA"/>
</dbReference>
<dbReference type="Proteomes" id="UP000199322">
    <property type="component" value="Unassembled WGS sequence"/>
</dbReference>
<evidence type="ECO:0000313" key="4">
    <source>
        <dbReference type="EMBL" id="SDC80173.1"/>
    </source>
</evidence>
<dbReference type="GO" id="GO:0016757">
    <property type="term" value="F:glycosyltransferase activity"/>
    <property type="evidence" value="ECO:0007669"/>
    <property type="project" value="InterPro"/>
</dbReference>
<feature type="domain" description="Glycosyl transferase family 1" evidence="2">
    <location>
        <begin position="238"/>
        <end position="385"/>
    </location>
</feature>
<feature type="domain" description="Glycosyltransferase subfamily 4-like N-terminal" evidence="3">
    <location>
        <begin position="77"/>
        <end position="199"/>
    </location>
</feature>
<sequence>MKKRYDLVLLTLNFYPGTEATSKLLSDLIFFLSGKNLKILVISPNRLYLTPEKKLNNFEKINNNLDILRIKVPKLDKNKGIQKILLFYLFSLKIKKILKQIDYKIAFSLIPPFFTAYKALKISENKKSKFLFLVHDLHPDTMIRRKQAKENSFIIKLLKKQTQYLLKKSSKIIVIGRDQKKYISKEYNVNSNKISYIPNWSKDLLYNLEINKNIGSKYYGEGFNILYAGNIGEAQIPQLERFILIMKKIEKLDEKINFIVVGNGRKKEKLIELKRKKNLKNIDFYDYVYDYNEYQNLMYYADCYFLSLRNESKEMSVPSKTYYYLSGGKPIIADIPIDSEIDICLKEYDFGFNISNLSDDEAINKILKLKNDKNYYTLLSKNSRRTYENKYTLEISANKYYNLIKSLL</sequence>
<evidence type="ECO:0000256" key="1">
    <source>
        <dbReference type="ARBA" id="ARBA00022679"/>
    </source>
</evidence>
<name>A0A1G6PJ43_9BACT</name>
<dbReference type="Pfam" id="PF00534">
    <property type="entry name" value="Glycos_transf_1"/>
    <property type="match status" value="1"/>
</dbReference>
<dbReference type="Gene3D" id="3.40.50.2000">
    <property type="entry name" value="Glycogen Phosphorylase B"/>
    <property type="match status" value="2"/>
</dbReference>
<evidence type="ECO:0000259" key="2">
    <source>
        <dbReference type="Pfam" id="PF00534"/>
    </source>
</evidence>
<dbReference type="InterPro" id="IPR001296">
    <property type="entry name" value="Glyco_trans_1"/>
</dbReference>
<protein>
    <submittedName>
        <fullName evidence="4">Glycosyl transferases group 1</fullName>
    </submittedName>
</protein>
<keyword evidence="5" id="KW-1185">Reference proteome</keyword>
<gene>
    <name evidence="4" type="ORF">SAMN04488588_1828</name>
</gene>
<accession>A0A1G6PJ43</accession>
<dbReference type="RefSeq" id="WP_091405071.1">
    <property type="nucleotide sequence ID" value="NZ_FMYV01000008.1"/>
</dbReference>
<keyword evidence="1 4" id="KW-0808">Transferase</keyword>
<dbReference type="PANTHER" id="PTHR46401:SF2">
    <property type="entry name" value="GLYCOSYLTRANSFERASE WBBK-RELATED"/>
    <property type="match status" value="1"/>
</dbReference>
<dbReference type="SUPFAM" id="SSF53756">
    <property type="entry name" value="UDP-Glycosyltransferase/glycogen phosphorylase"/>
    <property type="match status" value="1"/>
</dbReference>